<dbReference type="InterPro" id="IPR036259">
    <property type="entry name" value="MFS_trans_sf"/>
</dbReference>
<evidence type="ECO:0000256" key="1">
    <source>
        <dbReference type="ARBA" id="ARBA00004141"/>
    </source>
</evidence>
<evidence type="ECO:0000256" key="5">
    <source>
        <dbReference type="ARBA" id="ARBA00022970"/>
    </source>
</evidence>
<evidence type="ECO:0000256" key="6">
    <source>
        <dbReference type="ARBA" id="ARBA00022989"/>
    </source>
</evidence>
<dbReference type="OrthoDB" id="330047at2759"/>
<dbReference type="SUPFAM" id="SSF103473">
    <property type="entry name" value="MFS general substrate transporter"/>
    <property type="match status" value="1"/>
</dbReference>
<feature type="transmembrane region" description="Helical" evidence="8">
    <location>
        <begin position="382"/>
        <end position="403"/>
    </location>
</feature>
<feature type="transmembrane region" description="Helical" evidence="8">
    <location>
        <begin position="240"/>
        <end position="262"/>
    </location>
</feature>
<sequence>MAIFVAATLFTSALYYGWQQYQKMLFQDGAYSWLCPMGEQCKEQEDAISRLYSIAAGCEYASAAIGGMFLDHLGPRRSGLIGEVTWAIGTFLLAMSSHSFQSYIPAMIIIGSSVNIVCFPALTTIETFPAWQGLMVGVVLGAQNAATGIPPLLYSIMRHTDCSLRTIWLVYLAVVWLPITILYILALPGAHDFKKMLKLQRQQLVQDEPTEEVEATDIIEGKASWKAFGKNLANIDMLVMAIYFATMMLIYAYYPTVVAYAISDEISDFMAYAMPTQAFWALCVGVIADWFCTAYLMIGMCLFLEMSFILTICATCPTGWEHYLACSILVISQCAIFEVKYTYVAEMFDPYNFGKLVGFLGVVGGCATFLNIPVVSTSNYRTVFIIYCSVLPVCAALTAFLRWRQLHGVTYKTVPETKSENAAALLQANIQTHNTACGIEDSHYVTLLTVTHTRALHS</sequence>
<comment type="subcellular location">
    <subcellularLocation>
        <location evidence="1">Membrane</location>
        <topology evidence="1">Multi-pass membrane protein</topology>
    </subcellularLocation>
</comment>
<evidence type="ECO:0000256" key="2">
    <source>
        <dbReference type="ARBA" id="ARBA00006595"/>
    </source>
</evidence>
<accession>A0A023BAL8</accession>
<feature type="transmembrane region" description="Helical" evidence="8">
    <location>
        <begin position="103"/>
        <end position="122"/>
    </location>
</feature>
<dbReference type="OMA" id="FYTREIH"/>
<evidence type="ECO:0000313" key="9">
    <source>
        <dbReference type="EMBL" id="EZG78430.1"/>
    </source>
</evidence>
<dbReference type="eggNOG" id="ENOG502SAKG">
    <property type="taxonomic scope" value="Eukaryota"/>
</dbReference>
<name>A0A023BAL8_GRENI</name>
<keyword evidence="10" id="KW-1185">Reference proteome</keyword>
<dbReference type="CDD" id="cd06174">
    <property type="entry name" value="MFS"/>
    <property type="match status" value="1"/>
</dbReference>
<dbReference type="GO" id="GO:0006865">
    <property type="term" value="P:amino acid transport"/>
    <property type="evidence" value="ECO:0007669"/>
    <property type="project" value="UniProtKB-KW"/>
</dbReference>
<feature type="transmembrane region" description="Helical" evidence="8">
    <location>
        <begin position="356"/>
        <end position="375"/>
    </location>
</feature>
<evidence type="ECO:0000256" key="7">
    <source>
        <dbReference type="ARBA" id="ARBA00023136"/>
    </source>
</evidence>
<keyword evidence="6 8" id="KW-1133">Transmembrane helix</keyword>
<dbReference type="PANTHER" id="PTHR20772">
    <property type="entry name" value="PROTEIN FMP42"/>
    <property type="match status" value="1"/>
</dbReference>
<keyword evidence="7 8" id="KW-0472">Membrane</keyword>
<dbReference type="VEuPathDB" id="CryptoDB:GNI_036310"/>
<evidence type="ECO:0000313" key="10">
    <source>
        <dbReference type="Proteomes" id="UP000019763"/>
    </source>
</evidence>
<keyword evidence="3" id="KW-0813">Transport</keyword>
<dbReference type="EMBL" id="AFNH02000278">
    <property type="protein sequence ID" value="EZG78430.1"/>
    <property type="molecule type" value="Genomic_DNA"/>
</dbReference>
<comment type="caution">
    <text evidence="9">The sequence shown here is derived from an EMBL/GenBank/DDBJ whole genome shotgun (WGS) entry which is preliminary data.</text>
</comment>
<dbReference type="Gene3D" id="1.20.1250.20">
    <property type="entry name" value="MFS general substrate transporter like domains"/>
    <property type="match status" value="2"/>
</dbReference>
<proteinExistence type="inferred from homology"/>
<dbReference type="PANTHER" id="PTHR20772:SF2">
    <property type="entry name" value="PROTEIN FMP42"/>
    <property type="match status" value="1"/>
</dbReference>
<dbReference type="RefSeq" id="XP_011129304.1">
    <property type="nucleotide sequence ID" value="XM_011131002.1"/>
</dbReference>
<evidence type="ECO:0000256" key="4">
    <source>
        <dbReference type="ARBA" id="ARBA00022692"/>
    </source>
</evidence>
<keyword evidence="4 8" id="KW-0812">Transmembrane</keyword>
<dbReference type="GeneID" id="22911425"/>
<dbReference type="GO" id="GO:0016020">
    <property type="term" value="C:membrane"/>
    <property type="evidence" value="ECO:0007669"/>
    <property type="project" value="UniProtKB-SubCell"/>
</dbReference>
<feature type="transmembrane region" description="Helical" evidence="8">
    <location>
        <begin position="269"/>
        <end position="288"/>
    </location>
</feature>
<dbReference type="GO" id="GO:0022857">
    <property type="term" value="F:transmembrane transporter activity"/>
    <property type="evidence" value="ECO:0007669"/>
    <property type="project" value="InterPro"/>
</dbReference>
<dbReference type="AlphaFoldDB" id="A0A023BAL8"/>
<feature type="transmembrane region" description="Helical" evidence="8">
    <location>
        <begin position="78"/>
        <end position="96"/>
    </location>
</feature>
<evidence type="ECO:0000256" key="3">
    <source>
        <dbReference type="ARBA" id="ARBA00022448"/>
    </source>
</evidence>
<reference evidence="9" key="1">
    <citation type="submission" date="2013-12" db="EMBL/GenBank/DDBJ databases">
        <authorList>
            <person name="Omoto C.K."/>
            <person name="Sibley D."/>
            <person name="Venepally P."/>
            <person name="Hadjithomas M."/>
            <person name="Karamycheva S."/>
            <person name="Brunk B."/>
            <person name="Roos D."/>
            <person name="Caler E."/>
            <person name="Lorenzi H."/>
        </authorList>
    </citation>
    <scope>NUCLEOTIDE SEQUENCE</scope>
</reference>
<dbReference type="InterPro" id="IPR052599">
    <property type="entry name" value="SLC43A_AATransporter"/>
</dbReference>
<dbReference type="Proteomes" id="UP000019763">
    <property type="component" value="Unassembled WGS sequence"/>
</dbReference>
<protein>
    <submittedName>
        <fullName evidence="9">Major facilitator family transporter</fullName>
    </submittedName>
</protein>
<evidence type="ECO:0000256" key="8">
    <source>
        <dbReference type="SAM" id="Phobius"/>
    </source>
</evidence>
<feature type="transmembrane region" description="Helical" evidence="8">
    <location>
        <begin position="166"/>
        <end position="186"/>
    </location>
</feature>
<gene>
    <name evidence="9" type="ORF">GNI_036310</name>
</gene>
<keyword evidence="5" id="KW-0029">Amino-acid transport</keyword>
<organism evidence="9 10">
    <name type="scientific">Gregarina niphandrodes</name>
    <name type="common">Septate eugregarine</name>
    <dbReference type="NCBI Taxonomy" id="110365"/>
    <lineage>
        <taxon>Eukaryota</taxon>
        <taxon>Sar</taxon>
        <taxon>Alveolata</taxon>
        <taxon>Apicomplexa</taxon>
        <taxon>Conoidasida</taxon>
        <taxon>Gregarinasina</taxon>
        <taxon>Eugregarinorida</taxon>
        <taxon>Gregarinidae</taxon>
        <taxon>Gregarina</taxon>
    </lineage>
</organism>
<feature type="transmembrane region" description="Helical" evidence="8">
    <location>
        <begin position="134"/>
        <end position="154"/>
    </location>
</feature>
<dbReference type="InterPro" id="IPR011701">
    <property type="entry name" value="MFS"/>
</dbReference>
<comment type="similarity">
    <text evidence="2">Belongs to the SLC43A transporter (TC 2.A.1.44) family.</text>
</comment>
<dbReference type="Pfam" id="PF07690">
    <property type="entry name" value="MFS_1"/>
    <property type="match status" value="1"/>
</dbReference>